<feature type="binding site" description="in other chain" evidence="13">
    <location>
        <position position="227"/>
    </location>
    <ligand>
        <name>substrate</name>
        <note>ligand shared between dimeric partners</note>
    </ligand>
</feature>
<feature type="binding site" description="in other chain" evidence="13">
    <location>
        <position position="122"/>
    </location>
    <ligand>
        <name>substrate</name>
        <note>ligand shared between dimeric partners</note>
    </ligand>
</feature>
<comment type="catalytic activity">
    <reaction evidence="10 11 14">
        <text>6-phospho-D-gluconate + NADP(+) = D-ribulose 5-phosphate + CO2 + NADPH</text>
        <dbReference type="Rhea" id="RHEA:10116"/>
        <dbReference type="ChEBI" id="CHEBI:16526"/>
        <dbReference type="ChEBI" id="CHEBI:57783"/>
        <dbReference type="ChEBI" id="CHEBI:58121"/>
        <dbReference type="ChEBI" id="CHEBI:58349"/>
        <dbReference type="ChEBI" id="CHEBI:58759"/>
        <dbReference type="EC" id="1.1.1.44"/>
    </reaction>
</comment>
<evidence type="ECO:0000256" key="7">
    <source>
        <dbReference type="ARBA" id="ARBA00023002"/>
    </source>
</evidence>
<dbReference type="SUPFAM" id="SSF51735">
    <property type="entry name" value="NAD(P)-binding Rossmann-fold domains"/>
    <property type="match status" value="1"/>
</dbReference>
<evidence type="ECO:0000256" key="10">
    <source>
        <dbReference type="ARBA" id="ARBA00048640"/>
    </source>
</evidence>
<evidence type="ECO:0000259" key="15">
    <source>
        <dbReference type="SMART" id="SM01350"/>
    </source>
</evidence>
<keyword evidence="17" id="KW-1185">Reference proteome</keyword>
<organism evidence="16 17">
    <name type="scientific">Brumicola blandensis</name>
    <dbReference type="NCBI Taxonomy" id="3075611"/>
    <lineage>
        <taxon>Bacteria</taxon>
        <taxon>Pseudomonadati</taxon>
        <taxon>Pseudomonadota</taxon>
        <taxon>Gammaproteobacteria</taxon>
        <taxon>Alteromonadales</taxon>
        <taxon>Alteromonadaceae</taxon>
        <taxon>Brumicola</taxon>
    </lineage>
</organism>
<dbReference type="Proteomes" id="UP001249020">
    <property type="component" value="Unassembled WGS sequence"/>
</dbReference>
<feature type="binding site" description="in other chain" evidence="13">
    <location>
        <begin position="222"/>
        <end position="223"/>
    </location>
    <ligand>
        <name>substrate</name>
        <note>ligand shared between dimeric partners</note>
    </ligand>
</feature>
<dbReference type="GO" id="GO:0004616">
    <property type="term" value="F:phosphogluconate dehydrogenase (decarboxylating) activity"/>
    <property type="evidence" value="ECO:0007669"/>
    <property type="project" value="UniProtKB-EC"/>
</dbReference>
<dbReference type="AlphaFoldDB" id="A0AAW8QXH6"/>
<comment type="function">
    <text evidence="1 11">Catalyzes the oxidative decarboxylation of 6-phosphogluconate to ribulose 5-phosphate and CO(2), with concomitant reduction of NADP to NADPH.</text>
</comment>
<dbReference type="SMART" id="SM01350">
    <property type="entry name" value="6PGD"/>
    <property type="match status" value="1"/>
</dbReference>
<evidence type="ECO:0000313" key="16">
    <source>
        <dbReference type="EMBL" id="MDT0581801.1"/>
    </source>
</evidence>
<evidence type="ECO:0000313" key="17">
    <source>
        <dbReference type="Proteomes" id="UP001249020"/>
    </source>
</evidence>
<evidence type="ECO:0000256" key="6">
    <source>
        <dbReference type="ARBA" id="ARBA00018193"/>
    </source>
</evidence>
<comment type="caution">
    <text evidence="16">The sequence shown here is derived from an EMBL/GenBank/DDBJ whole genome shotgun (WGS) entry which is preliminary data.</text>
</comment>
<dbReference type="GO" id="GO:0050661">
    <property type="term" value="F:NADP binding"/>
    <property type="evidence" value="ECO:0007669"/>
    <property type="project" value="InterPro"/>
</dbReference>
<gene>
    <name evidence="16" type="primary">gndA</name>
    <name evidence="16" type="ORF">RM544_04555</name>
</gene>
<dbReference type="PROSITE" id="PS00461">
    <property type="entry name" value="6PGD"/>
    <property type="match status" value="1"/>
</dbReference>
<evidence type="ECO:0000256" key="8">
    <source>
        <dbReference type="ARBA" id="ARBA00023064"/>
    </source>
</evidence>
<evidence type="ECO:0000256" key="13">
    <source>
        <dbReference type="PIRSR" id="PIRSR000109-2"/>
    </source>
</evidence>
<comment type="pathway">
    <text evidence="2 11 14">Carbohydrate degradation; pentose phosphate pathway; D-ribulose 5-phosphate from D-glucose 6-phosphate (oxidative stage): step 3/3.</text>
</comment>
<feature type="active site" description="Proton acceptor" evidence="12">
    <location>
        <position position="219"/>
    </location>
</feature>
<dbReference type="Gene3D" id="3.40.50.720">
    <property type="entry name" value="NAD(P)-binding Rossmann-like Domain"/>
    <property type="match status" value="1"/>
</dbReference>
<evidence type="ECO:0000256" key="1">
    <source>
        <dbReference type="ARBA" id="ARBA00002526"/>
    </source>
</evidence>
<proteinExistence type="inferred from homology"/>
<keyword evidence="9 11" id="KW-0570">Pentose shunt</keyword>
<dbReference type="InterPro" id="IPR006113">
    <property type="entry name" value="6PGDH_Gnd/GntZ"/>
</dbReference>
<comment type="subunit">
    <text evidence="4 11">Homodimer.</text>
</comment>
<dbReference type="GO" id="GO:0006098">
    <property type="term" value="P:pentose-phosphate shunt"/>
    <property type="evidence" value="ECO:0007669"/>
    <property type="project" value="UniProtKB-KW"/>
</dbReference>
<dbReference type="Gene3D" id="1.20.5.320">
    <property type="entry name" value="6-Phosphogluconate Dehydrogenase, domain 3"/>
    <property type="match status" value="1"/>
</dbReference>
<dbReference type="InterPro" id="IPR006115">
    <property type="entry name" value="6PGDH_NADP-bd"/>
</dbReference>
<evidence type="ECO:0000256" key="12">
    <source>
        <dbReference type="PIRSR" id="PIRSR000109-1"/>
    </source>
</evidence>
<dbReference type="InterPro" id="IPR006184">
    <property type="entry name" value="6PGdom_BS"/>
</dbReference>
<dbReference type="EMBL" id="JAVRIE010000001">
    <property type="protein sequence ID" value="MDT0581801.1"/>
    <property type="molecule type" value="Genomic_DNA"/>
</dbReference>
<dbReference type="InterPro" id="IPR006114">
    <property type="entry name" value="6PGDH_C"/>
</dbReference>
<dbReference type="InterPro" id="IPR013328">
    <property type="entry name" value="6PGD_dom2"/>
</dbReference>
<feature type="binding site" evidence="13">
    <location>
        <position position="490"/>
    </location>
    <ligand>
        <name>substrate</name>
        <note>ligand shared between dimeric partners</note>
    </ligand>
</feature>
<reference evidence="16 17" key="1">
    <citation type="submission" date="2023-09" db="EMBL/GenBank/DDBJ databases">
        <authorList>
            <person name="Rey-Velasco X."/>
        </authorList>
    </citation>
    <scope>NUCLEOTIDE SEQUENCE [LARGE SCALE GENOMIC DNA]</scope>
    <source>
        <strain evidence="16 17">W409</strain>
    </source>
</reference>
<evidence type="ECO:0000256" key="14">
    <source>
        <dbReference type="RuleBase" id="RU000485"/>
    </source>
</evidence>
<accession>A0AAW8QXH6</accession>
<keyword evidence="7 11" id="KW-0560">Oxidoreductase</keyword>
<sequence length="519" mass="57015">MSVSSKHLQQTEQSGLCDIGFIGLGVMGKNLTLNLADNGYKVACFDLDQAKIDAILAQDELERTTDEARVVACRSYTELLSNLKAPHTIILSVPAGEPVDHVCHHLIDAGIEADDIVVDTGNSLWTDSVEREAKYKGKFVFFSTAVSGGEVGARFGPSLMPSGDPYAWTRIESIWQAVAAKVDPETGKPIESFEPGKPVTRGEPCTTYIGPVGAGHYVKMVHNGIEYADMQLICEAYHIMRNGLNMSPKEIAATYREWNQGLLNSYLIEISAEVLDQEDPETGAALVDVIMDKAGQKGTGLWTAVSALQVGSPAQTITQAVFARSLSSFKSERVAASQKLSGPDASMTTQSSKEEVIKQLHDALYCSKICAYAQGFQLMSIAAKEHGWQLDFAEIAKIWRAGCIIRAVFLQSITQAYESNEHLENLLLDPFFIKQINDYQSNWRRAIASATIAGIPCPAMSSALSYYDSYRCDVLPANLLQGQRDFFGAHTFSRTDKPEGKKYHIEWNHPDRPMVAVKK</sequence>
<dbReference type="InterPro" id="IPR036291">
    <property type="entry name" value="NAD(P)-bd_dom_sf"/>
</dbReference>
<name>A0AAW8QXH6_9ALTE</name>
<feature type="binding site" description="in other chain" evidence="13">
    <location>
        <position position="324"/>
    </location>
    <ligand>
        <name>substrate</name>
        <note>ligand shared between dimeric partners</note>
    </ligand>
</feature>
<evidence type="ECO:0000256" key="2">
    <source>
        <dbReference type="ARBA" id="ARBA00004874"/>
    </source>
</evidence>
<dbReference type="RefSeq" id="WP_311360575.1">
    <property type="nucleotide sequence ID" value="NZ_JAVRIE010000001.1"/>
</dbReference>
<dbReference type="PANTHER" id="PTHR11811">
    <property type="entry name" value="6-PHOSPHOGLUCONATE DEHYDROGENASE"/>
    <property type="match status" value="1"/>
</dbReference>
<feature type="binding site" description="in other chain" evidence="13">
    <location>
        <begin position="147"/>
        <end position="149"/>
    </location>
    <ligand>
        <name>substrate</name>
        <note>ligand shared between dimeric partners</note>
    </ligand>
</feature>
<dbReference type="GO" id="GO:0019521">
    <property type="term" value="P:D-gluconate metabolic process"/>
    <property type="evidence" value="ECO:0007669"/>
    <property type="project" value="UniProtKB-KW"/>
</dbReference>
<feature type="binding site" description="in other chain" evidence="13">
    <location>
        <position position="297"/>
    </location>
    <ligand>
        <name>substrate</name>
        <note>ligand shared between dimeric partners</note>
    </ligand>
</feature>
<comment type="similarity">
    <text evidence="3 11 14">Belongs to the 6-phosphogluconate dehydrogenase family.</text>
</comment>
<evidence type="ECO:0000256" key="9">
    <source>
        <dbReference type="ARBA" id="ARBA00023126"/>
    </source>
</evidence>
<protein>
    <recommendedName>
        <fullName evidence="6 11">6-phosphogluconate dehydrogenase, decarboxylating</fullName>
        <ecNumber evidence="5 11">1.1.1.44</ecNumber>
    </recommendedName>
</protein>
<evidence type="ECO:0000256" key="4">
    <source>
        <dbReference type="ARBA" id="ARBA00011738"/>
    </source>
</evidence>
<dbReference type="FunFam" id="1.10.1040.10:FF:000002">
    <property type="entry name" value="6-phosphogluconate dehydrogenase, decarboxylating"/>
    <property type="match status" value="1"/>
</dbReference>
<evidence type="ECO:0000256" key="3">
    <source>
        <dbReference type="ARBA" id="ARBA00008419"/>
    </source>
</evidence>
<dbReference type="Gene3D" id="1.10.1040.10">
    <property type="entry name" value="N-(1-d-carboxylethyl)-l-norvaline Dehydrogenase, domain 2"/>
    <property type="match status" value="1"/>
</dbReference>
<feature type="active site" description="Proton donor" evidence="12">
    <location>
        <position position="226"/>
    </location>
</feature>
<dbReference type="SUPFAM" id="SSF48179">
    <property type="entry name" value="6-phosphogluconate dehydrogenase C-terminal domain-like"/>
    <property type="match status" value="1"/>
</dbReference>
<dbReference type="InterPro" id="IPR006183">
    <property type="entry name" value="Pgluconate_DH"/>
</dbReference>
<evidence type="ECO:0000256" key="11">
    <source>
        <dbReference type="PIRNR" id="PIRNR000109"/>
    </source>
</evidence>
<dbReference type="Pfam" id="PF03446">
    <property type="entry name" value="NAD_binding_2"/>
    <property type="match status" value="1"/>
</dbReference>
<dbReference type="InterPro" id="IPR008927">
    <property type="entry name" value="6-PGluconate_DH-like_C_sf"/>
</dbReference>
<evidence type="ECO:0000256" key="5">
    <source>
        <dbReference type="ARBA" id="ARBA00013011"/>
    </source>
</evidence>
<dbReference type="Pfam" id="PF00393">
    <property type="entry name" value="6PGD"/>
    <property type="match status" value="1"/>
</dbReference>
<keyword evidence="11 14" id="KW-0521">NADP</keyword>
<feature type="domain" description="6-phosphogluconate dehydrogenase C-terminal" evidence="15">
    <location>
        <begin position="215"/>
        <end position="508"/>
    </location>
</feature>
<dbReference type="PRINTS" id="PR00076">
    <property type="entry name" value="6PGDHDRGNASE"/>
</dbReference>
<keyword evidence="8 14" id="KW-0311">Gluconate utilization</keyword>
<dbReference type="EC" id="1.1.1.44" evidence="5 11"/>
<dbReference type="NCBIfam" id="NF006765">
    <property type="entry name" value="PRK09287.1"/>
    <property type="match status" value="1"/>
</dbReference>
<feature type="binding site" evidence="13">
    <location>
        <position position="484"/>
    </location>
    <ligand>
        <name>substrate</name>
        <note>ligand shared between dimeric partners</note>
    </ligand>
</feature>
<dbReference type="PIRSF" id="PIRSF000109">
    <property type="entry name" value="6PGD"/>
    <property type="match status" value="1"/>
</dbReference>
<dbReference type="NCBIfam" id="TIGR00873">
    <property type="entry name" value="gnd"/>
    <property type="match status" value="1"/>
</dbReference>